<feature type="signal peptide" evidence="4">
    <location>
        <begin position="1"/>
        <end position="25"/>
    </location>
</feature>
<feature type="region of interest" description="Disordered" evidence="2">
    <location>
        <begin position="202"/>
        <end position="222"/>
    </location>
</feature>
<dbReference type="RefSeq" id="WP_366923589.1">
    <property type="nucleotide sequence ID" value="NZ_CP121694.1"/>
</dbReference>
<dbReference type="Proteomes" id="UP001329915">
    <property type="component" value="Chromosome"/>
</dbReference>
<evidence type="ECO:0000256" key="3">
    <source>
        <dbReference type="SAM" id="Phobius"/>
    </source>
</evidence>
<keyword evidence="4" id="KW-0732">Signal</keyword>
<dbReference type="EMBL" id="CP121694">
    <property type="protein sequence ID" value="WRO20703.1"/>
    <property type="molecule type" value="Genomic_DNA"/>
</dbReference>
<feature type="coiled-coil region" evidence="1">
    <location>
        <begin position="268"/>
        <end position="317"/>
    </location>
</feature>
<reference evidence="5 6" key="1">
    <citation type="submission" date="2023-04" db="EMBL/GenBank/DDBJ databases">
        <authorList>
            <person name="Hsu D."/>
        </authorList>
    </citation>
    <scope>NUCLEOTIDE SEQUENCE [LARGE SCALE GENOMIC DNA]</scope>
    <source>
        <strain evidence="5 6">MK1</strain>
    </source>
</reference>
<evidence type="ECO:0000256" key="1">
    <source>
        <dbReference type="SAM" id="Coils"/>
    </source>
</evidence>
<sequence>MNRKLLALFLMVGILIFAASLPAMAYPGMSDSEGNTAQGESPGGIIFEAHHFFITPNETGIEVSETYVINNPGEAVTGDKTIELAVPEGVTEIIPYRGLEEGAYQLDEGNLVLSQEITQGQNVIAFGYTIKSDDTTFPFKETVNFSTSFVSVILPPHGMAVTNEDFTDDGVQQFDENTQYKVFSKSQLEQGTELNFQVAFSGSGPAASGGTDPHNEGGTGAVTQAAPEFHSAGHIRFWQQSPFAGMNAHLFLFLVIVVPIAATGYYFYRRSQDAAEMARANSEDEEEEQFQKLLKKQDSLMSKLKELEMQRKNKEIDDETYNKLKDTYKKRLIKVRAKLKEFVG</sequence>
<keyword evidence="3" id="KW-0472">Membrane</keyword>
<keyword evidence="6" id="KW-1185">Reference proteome</keyword>
<feature type="transmembrane region" description="Helical" evidence="3">
    <location>
        <begin position="250"/>
        <end position="268"/>
    </location>
</feature>
<keyword evidence="3" id="KW-0812">Transmembrane</keyword>
<name>A0AAU0UJB7_9FIRM</name>
<evidence type="ECO:0000313" key="6">
    <source>
        <dbReference type="Proteomes" id="UP001329915"/>
    </source>
</evidence>
<dbReference type="AlphaFoldDB" id="A0AAU0UJB7"/>
<protein>
    <submittedName>
        <fullName evidence="5">Uncharacterized protein</fullName>
    </submittedName>
</protein>
<feature type="chain" id="PRO_5043793172" evidence="4">
    <location>
        <begin position="26"/>
        <end position="344"/>
    </location>
</feature>
<organism evidence="5 6">
    <name type="scientific">Metallumcola ferriviriculae</name>
    <dbReference type="NCBI Taxonomy" id="3039180"/>
    <lineage>
        <taxon>Bacteria</taxon>
        <taxon>Bacillati</taxon>
        <taxon>Bacillota</taxon>
        <taxon>Clostridia</taxon>
        <taxon>Neomoorellales</taxon>
        <taxon>Desulfitibacteraceae</taxon>
        <taxon>Metallumcola</taxon>
    </lineage>
</organism>
<keyword evidence="3" id="KW-1133">Transmembrane helix</keyword>
<dbReference type="KEGG" id="dbc:MFMK1_000492"/>
<proteinExistence type="predicted"/>
<evidence type="ECO:0000256" key="4">
    <source>
        <dbReference type="SAM" id="SignalP"/>
    </source>
</evidence>
<gene>
    <name evidence="5" type="ORF">MFMK1_000492</name>
</gene>
<evidence type="ECO:0000256" key="2">
    <source>
        <dbReference type="SAM" id="MobiDB-lite"/>
    </source>
</evidence>
<accession>A0AAU0UJB7</accession>
<evidence type="ECO:0000313" key="5">
    <source>
        <dbReference type="EMBL" id="WRO20703.1"/>
    </source>
</evidence>
<keyword evidence="1" id="KW-0175">Coiled coil</keyword>